<dbReference type="SUPFAM" id="SSF50494">
    <property type="entry name" value="Trypsin-like serine proteases"/>
    <property type="match status" value="1"/>
</dbReference>
<evidence type="ECO:0000256" key="8">
    <source>
        <dbReference type="SAM" id="SignalP"/>
    </source>
</evidence>
<feature type="domain" description="PDZ" evidence="9">
    <location>
        <begin position="271"/>
        <end position="334"/>
    </location>
</feature>
<dbReference type="GO" id="GO:0006508">
    <property type="term" value="P:proteolysis"/>
    <property type="evidence" value="ECO:0007669"/>
    <property type="project" value="UniProtKB-KW"/>
</dbReference>
<dbReference type="eggNOG" id="COG0265">
    <property type="taxonomic scope" value="Bacteria"/>
</dbReference>
<accession>A0A1W6BVF2</accession>
<dbReference type="PANTHER" id="PTHR43343:SF3">
    <property type="entry name" value="PROTEASE DO-LIKE 8, CHLOROPLASTIC"/>
    <property type="match status" value="1"/>
</dbReference>
<feature type="chain" id="PRO_5038523187" evidence="8">
    <location>
        <begin position="17"/>
        <end position="473"/>
    </location>
</feature>
<dbReference type="PRINTS" id="PR00834">
    <property type="entry name" value="PROTEASES2C"/>
</dbReference>
<dbReference type="Proteomes" id="UP000192902">
    <property type="component" value="Chromosome"/>
</dbReference>
<keyword evidence="1 10" id="KW-0645">Protease</keyword>
<keyword evidence="10" id="KW-0346">Stress response</keyword>
<dbReference type="RefSeq" id="WP_027305610.1">
    <property type="nucleotide sequence ID" value="NZ_CP020867.1"/>
</dbReference>
<dbReference type="EMBL" id="CP020867">
    <property type="protein sequence ID" value="ARJ56070.1"/>
    <property type="molecule type" value="Genomic_DNA"/>
</dbReference>
<dbReference type="InterPro" id="IPR011782">
    <property type="entry name" value="Pept_S1C_Do"/>
</dbReference>
<evidence type="ECO:0000313" key="10">
    <source>
        <dbReference type="EMBL" id="ARJ56070.1"/>
    </source>
</evidence>
<feature type="domain" description="PDZ" evidence="9">
    <location>
        <begin position="388"/>
        <end position="473"/>
    </location>
</feature>
<keyword evidence="2 8" id="KW-0732">Signal</keyword>
<dbReference type="KEGG" id="ccun:CCUN_0418"/>
<dbReference type="InterPro" id="IPR001478">
    <property type="entry name" value="PDZ"/>
</dbReference>
<name>A0A1W6BVF2_9BACT</name>
<dbReference type="AlphaFoldDB" id="A0A1W6BVF2"/>
<keyword evidence="5" id="KW-0720">Serine protease</keyword>
<gene>
    <name evidence="10" type="primary">htrA</name>
    <name evidence="10" type="ORF">CCUN_0418</name>
</gene>
<feature type="active site" description="Charge relay system" evidence="6">
    <location>
        <position position="153"/>
    </location>
</feature>
<dbReference type="SMART" id="SM00228">
    <property type="entry name" value="PDZ"/>
    <property type="match status" value="2"/>
</dbReference>
<dbReference type="Gene3D" id="2.40.10.120">
    <property type="match status" value="1"/>
</dbReference>
<feature type="active site" description="Charge relay system" evidence="6">
    <location>
        <position position="227"/>
    </location>
</feature>
<keyword evidence="4 10" id="KW-0378">Hydrolase</keyword>
<evidence type="ECO:0000256" key="2">
    <source>
        <dbReference type="ARBA" id="ARBA00022729"/>
    </source>
</evidence>
<dbReference type="STRING" id="1121267.CCUN_0418"/>
<proteinExistence type="predicted"/>
<dbReference type="PANTHER" id="PTHR43343">
    <property type="entry name" value="PEPTIDASE S12"/>
    <property type="match status" value="1"/>
</dbReference>
<dbReference type="InterPro" id="IPR009003">
    <property type="entry name" value="Peptidase_S1_PA"/>
</dbReference>
<dbReference type="Gene3D" id="2.30.42.60">
    <property type="match status" value="1"/>
</dbReference>
<evidence type="ECO:0000256" key="3">
    <source>
        <dbReference type="ARBA" id="ARBA00022737"/>
    </source>
</evidence>
<reference evidence="10 11" key="1">
    <citation type="submission" date="2017-04" db="EMBL/GenBank/DDBJ databases">
        <title>Complete genome sequence of the Campylobacter cuniculorum type strain LMG24588.</title>
        <authorList>
            <person name="Miller W.G."/>
            <person name="Yee E."/>
            <person name="Revez J."/>
            <person name="Bono J.L."/>
            <person name="Rossi M."/>
        </authorList>
    </citation>
    <scope>NUCLEOTIDE SEQUENCE [LARGE SCALE GENOMIC DNA]</scope>
    <source>
        <strain evidence="10 11">LMG 24588</strain>
    </source>
</reference>
<evidence type="ECO:0000256" key="1">
    <source>
        <dbReference type="ARBA" id="ARBA00022670"/>
    </source>
</evidence>
<evidence type="ECO:0000259" key="9">
    <source>
        <dbReference type="PROSITE" id="PS50106"/>
    </source>
</evidence>
<protein>
    <submittedName>
        <fullName evidence="10">Periplasmic heat shock serine protease HtrA, Do family</fullName>
        <ecNumber evidence="10">3.4.21.-</ecNumber>
    </submittedName>
</protein>
<dbReference type="Gene3D" id="2.30.42.10">
    <property type="match status" value="1"/>
</dbReference>
<dbReference type="InterPro" id="IPR001940">
    <property type="entry name" value="Peptidase_S1C"/>
</dbReference>
<feature type="binding site" evidence="7">
    <location>
        <begin position="225"/>
        <end position="227"/>
    </location>
    <ligand>
        <name>substrate</name>
    </ligand>
</feature>
<dbReference type="NCBIfam" id="TIGR02037">
    <property type="entry name" value="degP_htrA_DO"/>
    <property type="match status" value="1"/>
</dbReference>
<dbReference type="InterPro" id="IPR036034">
    <property type="entry name" value="PDZ_sf"/>
</dbReference>
<feature type="binding site" evidence="7">
    <location>
        <position position="122"/>
    </location>
    <ligand>
        <name>substrate</name>
    </ligand>
</feature>
<dbReference type="PROSITE" id="PS50106">
    <property type="entry name" value="PDZ"/>
    <property type="match status" value="2"/>
</dbReference>
<keyword evidence="3" id="KW-0677">Repeat</keyword>
<dbReference type="Pfam" id="PF13180">
    <property type="entry name" value="PDZ_2"/>
    <property type="match status" value="2"/>
</dbReference>
<feature type="binding site" evidence="7">
    <location>
        <position position="153"/>
    </location>
    <ligand>
        <name>substrate</name>
    </ligand>
</feature>
<sequence length="473" mass="51253">MKKHLMLLSLASVLFAANISFNEADSKIERVNPAAGNNIILSYHDSIKEAKKSVVNISTSKTITRANIPSPLDDFFNDPYFKQFFDFDAPQRRGFKDDKEVISSLGSGVIISKDGYIVTNNHVVDDADNISVNLPQSDTEYKAKLIGKDPKTDLAVIKIEANNLSAISFSNSDDLMEGDVVFALGNPFGVGFSVTSGIISALNKDNIGLNQYENFIQTDASINPGNSGGALVDTRGALVGINSAILSRGGGNNGIGFAIPSNMVKDVAKKLIEKGKIERGFLGVTIVALAGDTKKAYKNGEGALITDVQKGSSADEAGLKRGDLVIKVNDKIIKTPNDLKNYIGTLEPNQKINLSYERDGAIKEVSFILKSDKETKDTKEDIIEGLSLRTLDANLKNRLGLSNDTNGVFIENVKDKSKAQEAGFKKGDIIIGVGQNEIKNLEELDEALKKVNKKDFVKIWVYRGGFVTLIVLK</sequence>
<dbReference type="InterPro" id="IPR051201">
    <property type="entry name" value="Chloro_Bact_Ser_Proteases"/>
</dbReference>
<evidence type="ECO:0000256" key="6">
    <source>
        <dbReference type="PIRSR" id="PIRSR611782-1"/>
    </source>
</evidence>
<evidence type="ECO:0000256" key="5">
    <source>
        <dbReference type="ARBA" id="ARBA00022825"/>
    </source>
</evidence>
<evidence type="ECO:0000256" key="4">
    <source>
        <dbReference type="ARBA" id="ARBA00022801"/>
    </source>
</evidence>
<dbReference type="GO" id="GO:0004252">
    <property type="term" value="F:serine-type endopeptidase activity"/>
    <property type="evidence" value="ECO:0007669"/>
    <property type="project" value="InterPro"/>
</dbReference>
<organism evidence="10 11">
    <name type="scientific">Campylobacter cuniculorum DSM 23162 = LMG 24588</name>
    <dbReference type="NCBI Taxonomy" id="1121267"/>
    <lineage>
        <taxon>Bacteria</taxon>
        <taxon>Pseudomonadati</taxon>
        <taxon>Campylobacterota</taxon>
        <taxon>Epsilonproteobacteria</taxon>
        <taxon>Campylobacterales</taxon>
        <taxon>Campylobacteraceae</taxon>
        <taxon>Campylobacter</taxon>
    </lineage>
</organism>
<feature type="active site" description="Charge relay system" evidence="6">
    <location>
        <position position="122"/>
    </location>
</feature>
<dbReference type="Pfam" id="PF13365">
    <property type="entry name" value="Trypsin_2"/>
    <property type="match status" value="1"/>
</dbReference>
<dbReference type="OrthoDB" id="9758917at2"/>
<evidence type="ECO:0000256" key="7">
    <source>
        <dbReference type="PIRSR" id="PIRSR611782-2"/>
    </source>
</evidence>
<evidence type="ECO:0000313" key="11">
    <source>
        <dbReference type="Proteomes" id="UP000192902"/>
    </source>
</evidence>
<dbReference type="EC" id="3.4.21.-" evidence="10"/>
<feature type="signal peptide" evidence="8">
    <location>
        <begin position="1"/>
        <end position="16"/>
    </location>
</feature>
<dbReference type="SUPFAM" id="SSF50156">
    <property type="entry name" value="PDZ domain-like"/>
    <property type="match status" value="2"/>
</dbReference>